<dbReference type="OrthoDB" id="7841259at2"/>
<protein>
    <submittedName>
        <fullName evidence="1">Uncharacterized protein</fullName>
    </submittedName>
</protein>
<dbReference type="Proteomes" id="UP000225972">
    <property type="component" value="Unassembled WGS sequence"/>
</dbReference>
<name>A0A238JC54_9RHOB</name>
<keyword evidence="2" id="KW-1185">Reference proteome</keyword>
<accession>A0A238JC54</accession>
<organism evidence="1 2">
    <name type="scientific">Pelagimonas phthalicica</name>
    <dbReference type="NCBI Taxonomy" id="1037362"/>
    <lineage>
        <taxon>Bacteria</taxon>
        <taxon>Pseudomonadati</taxon>
        <taxon>Pseudomonadota</taxon>
        <taxon>Alphaproteobacteria</taxon>
        <taxon>Rhodobacterales</taxon>
        <taxon>Roseobacteraceae</taxon>
        <taxon>Pelagimonas</taxon>
    </lineage>
</organism>
<reference evidence="2" key="1">
    <citation type="submission" date="2017-05" db="EMBL/GenBank/DDBJ databases">
        <authorList>
            <person name="Rodrigo-Torres L."/>
            <person name="Arahal R. D."/>
            <person name="Lucena T."/>
        </authorList>
    </citation>
    <scope>NUCLEOTIDE SEQUENCE [LARGE SCALE GENOMIC DNA]</scope>
    <source>
        <strain evidence="2">CECT 8649</strain>
    </source>
</reference>
<gene>
    <name evidence="1" type="ORF">TRP8649_02107</name>
</gene>
<dbReference type="AlphaFoldDB" id="A0A238JC54"/>
<evidence type="ECO:0000313" key="1">
    <source>
        <dbReference type="EMBL" id="SMX27995.1"/>
    </source>
</evidence>
<dbReference type="EMBL" id="FXXP01000002">
    <property type="protein sequence ID" value="SMX27995.1"/>
    <property type="molecule type" value="Genomic_DNA"/>
</dbReference>
<sequence>MSSRQQAQWQSAWHDILDEFPEQVATPRPAVLPAIKEDFRLHFDFWALPIEAQKNALSLLPNGAALGQRAEAWQRLKSPTSPNEAKVLLQQGLAQLQHQGYSCPHPNSPVSFCAAQSPVLMQSDPVTFDLDDALFDMLRECPPRTAEAFHFLSETYYRAANCYEVANWLVWPLITEPSAPDLYLPFARLAAGGWFAVTTTGSDLLLSQPSP</sequence>
<evidence type="ECO:0000313" key="2">
    <source>
        <dbReference type="Proteomes" id="UP000225972"/>
    </source>
</evidence>
<proteinExistence type="predicted"/>
<dbReference type="RefSeq" id="WP_099245027.1">
    <property type="nucleotide sequence ID" value="NZ_FXXP01000002.1"/>
</dbReference>